<feature type="transmembrane region" description="Helical" evidence="17">
    <location>
        <begin position="45"/>
        <end position="71"/>
    </location>
</feature>
<name>A0A343KGG8_APHAD</name>
<evidence type="ECO:0000259" key="19">
    <source>
        <dbReference type="Pfam" id="PF01059"/>
    </source>
</evidence>
<evidence type="ECO:0000256" key="3">
    <source>
        <dbReference type="ARBA" id="ARBA00009025"/>
    </source>
</evidence>
<evidence type="ECO:0000313" key="20">
    <source>
        <dbReference type="EMBL" id="ATF28560.1"/>
    </source>
</evidence>
<keyword evidence="8 17" id="KW-0812">Transmembrane</keyword>
<comment type="function">
    <text evidence="17">Core subunit of the mitochondrial membrane respiratory chain NADH dehydrogenase (Complex I) which catalyzes electron transfer from NADH through the respiratory chain, using ubiquinone as an electron acceptor. Essential for the catalytic activity and assembly of complex I.</text>
</comment>
<evidence type="ECO:0000256" key="9">
    <source>
        <dbReference type="ARBA" id="ARBA00022967"/>
    </source>
</evidence>
<dbReference type="GO" id="GO:0031966">
    <property type="term" value="C:mitochondrial membrane"/>
    <property type="evidence" value="ECO:0007669"/>
    <property type="project" value="UniProtKB-SubCell"/>
</dbReference>
<keyword evidence="14 17" id="KW-0496">Mitochondrion</keyword>
<dbReference type="GO" id="GO:0048039">
    <property type="term" value="F:ubiquinone binding"/>
    <property type="evidence" value="ECO:0007669"/>
    <property type="project" value="TreeGrafter"/>
</dbReference>
<dbReference type="EMBL" id="KY039122">
    <property type="protein sequence ID" value="ATF28560.1"/>
    <property type="molecule type" value="Genomic_DNA"/>
</dbReference>
<feature type="transmembrane region" description="Helical" evidence="17">
    <location>
        <begin position="239"/>
        <end position="261"/>
    </location>
</feature>
<evidence type="ECO:0000256" key="15">
    <source>
        <dbReference type="ARBA" id="ARBA00023136"/>
    </source>
</evidence>
<evidence type="ECO:0000256" key="5">
    <source>
        <dbReference type="ARBA" id="ARBA00021006"/>
    </source>
</evidence>
<accession>A0A343KGG8</accession>
<dbReference type="PANTHER" id="PTHR43507">
    <property type="entry name" value="NADH-UBIQUINONE OXIDOREDUCTASE CHAIN 4"/>
    <property type="match status" value="1"/>
</dbReference>
<evidence type="ECO:0000256" key="2">
    <source>
        <dbReference type="ARBA" id="ARBA00004225"/>
    </source>
</evidence>
<evidence type="ECO:0000256" key="4">
    <source>
        <dbReference type="ARBA" id="ARBA00012944"/>
    </source>
</evidence>
<keyword evidence="10 17" id="KW-0249">Electron transport</keyword>
<dbReference type="InterPro" id="IPR000260">
    <property type="entry name" value="NADH4_N"/>
</dbReference>
<organism evidence="20">
    <name type="scientific">Aphrophora alni</name>
    <name type="common">European alder spittlebug</name>
    <dbReference type="NCBI Taxonomy" id="295201"/>
    <lineage>
        <taxon>Eukaryota</taxon>
        <taxon>Metazoa</taxon>
        <taxon>Ecdysozoa</taxon>
        <taxon>Arthropoda</taxon>
        <taxon>Hexapoda</taxon>
        <taxon>Insecta</taxon>
        <taxon>Pterygota</taxon>
        <taxon>Neoptera</taxon>
        <taxon>Paraneoptera</taxon>
        <taxon>Hemiptera</taxon>
        <taxon>Auchenorrhyncha</taxon>
        <taxon>Cercopoidea</taxon>
        <taxon>Aphrophoridae</taxon>
        <taxon>Aphrophora</taxon>
    </lineage>
</organism>
<evidence type="ECO:0000256" key="6">
    <source>
        <dbReference type="ARBA" id="ARBA00022448"/>
    </source>
</evidence>
<reference evidence="20" key="1">
    <citation type="journal article" date="2017" name="Sci. Rep.">
        <title>Deep-level phylogeny of Cicadomorpha inferred from mitochondrial genomes sequenced by NGS.</title>
        <authorList>
            <person name="Song N."/>
            <person name="Cai W."/>
            <person name="Li H."/>
        </authorList>
    </citation>
    <scope>NUCLEOTIDE SEQUENCE</scope>
</reference>
<feature type="transmembrane region" description="Helical" evidence="17">
    <location>
        <begin position="296"/>
        <end position="317"/>
    </location>
</feature>
<evidence type="ECO:0000256" key="16">
    <source>
        <dbReference type="ARBA" id="ARBA00049551"/>
    </source>
</evidence>
<protein>
    <recommendedName>
        <fullName evidence="5 17">NADH-ubiquinone oxidoreductase chain 4</fullName>
        <ecNumber evidence="4 17">7.1.1.2</ecNumber>
    </recommendedName>
</protein>
<comment type="similarity">
    <text evidence="3 17">Belongs to the complex I subunit 4 family.</text>
</comment>
<dbReference type="AlphaFoldDB" id="A0A343KGG8"/>
<feature type="transmembrane region" description="Helical" evidence="17">
    <location>
        <begin position="83"/>
        <end position="100"/>
    </location>
</feature>
<feature type="domain" description="NADH:quinone oxidoreductase/Mrp antiporter transmembrane" evidence="18">
    <location>
        <begin position="104"/>
        <end position="385"/>
    </location>
</feature>
<feature type="domain" description="NADH:ubiquinone oxidoreductase chain 4 N-terminal" evidence="19">
    <location>
        <begin position="1"/>
        <end position="98"/>
    </location>
</feature>
<keyword evidence="13 17" id="KW-0830">Ubiquinone</keyword>
<evidence type="ECO:0000256" key="13">
    <source>
        <dbReference type="ARBA" id="ARBA00023075"/>
    </source>
</evidence>
<keyword evidence="11 17" id="KW-1133">Transmembrane helix</keyword>
<dbReference type="InterPro" id="IPR001750">
    <property type="entry name" value="ND/Mrp_TM"/>
</dbReference>
<keyword evidence="12 17" id="KW-0520">NAD</keyword>
<keyword evidence="7 17" id="KW-0679">Respiratory chain</keyword>
<feature type="transmembrane region" description="Helical" evidence="17">
    <location>
        <begin position="376"/>
        <end position="396"/>
    </location>
</feature>
<evidence type="ECO:0000256" key="12">
    <source>
        <dbReference type="ARBA" id="ARBA00023027"/>
    </source>
</evidence>
<keyword evidence="15 17" id="KW-0472">Membrane</keyword>
<dbReference type="EC" id="7.1.1.2" evidence="4 17"/>
<dbReference type="InterPro" id="IPR003918">
    <property type="entry name" value="NADH_UbQ_OxRdtase"/>
</dbReference>
<sequence>MLKFIFFILFMIPMFNKFWLIQSMIFILCFLVMTMNYMNDFCLMGYYLGIDLISLGFIILSMWIGSLMIMASYKIYLNNNYKGGFIMIILFLMMFLFLSFSVMNFFLFYFFFESTLIPTMILIFGWGYQPERLFSGYYMLFYTLVASLPLFLSIFYLYKLNGSSMFLIKFYNDYSFLIYLGLIMAFLVKLPMFMFHFWLPKAHVEAPVSGSMILAGILLKLGGYGLLRVMMIIPNYFVLYNYVWIVICLYGGLYVSMVCLIQSDVKSLIAYSSVAHMSLVIMGLMTMFNWGCSGSYVLMLGHGLCSSGLFCLSNIMYERLTSRSFFISKGMMSFMPSMSLMWFLFCSSNMSSPPSINLLGEIMIINSLMSWCSHTMLFLMMMSFLSACYSFYLFSYSQHGNYYSGFYSFTFGYVREYLLLMLHWLPLNLFMLKIDILMIY</sequence>
<comment type="function">
    <text evidence="1">Core subunit of the mitochondrial membrane respiratory chain NADH dehydrogenase (Complex I) that is believed to belong to the minimal assembly required for catalysis. Complex I functions in the transfer of electrons from NADH to the respiratory chain. The immediate electron acceptor for the enzyme is believed to be ubiquinone.</text>
</comment>
<evidence type="ECO:0000256" key="10">
    <source>
        <dbReference type="ARBA" id="ARBA00022982"/>
    </source>
</evidence>
<feature type="transmembrane region" description="Helical" evidence="17">
    <location>
        <begin position="7"/>
        <end position="33"/>
    </location>
</feature>
<keyword evidence="9" id="KW-1278">Translocase</keyword>
<gene>
    <name evidence="20" type="primary">nad4</name>
</gene>
<dbReference type="Pfam" id="PF01059">
    <property type="entry name" value="Oxidored_q5_N"/>
    <property type="match status" value="1"/>
</dbReference>
<feature type="transmembrane region" description="Helical" evidence="17">
    <location>
        <begin position="324"/>
        <end position="345"/>
    </location>
</feature>
<dbReference type="GO" id="GO:0042773">
    <property type="term" value="P:ATP synthesis coupled electron transport"/>
    <property type="evidence" value="ECO:0007669"/>
    <property type="project" value="InterPro"/>
</dbReference>
<dbReference type="GO" id="GO:0008137">
    <property type="term" value="F:NADH dehydrogenase (ubiquinone) activity"/>
    <property type="evidence" value="ECO:0007669"/>
    <property type="project" value="UniProtKB-UniRule"/>
</dbReference>
<dbReference type="PRINTS" id="PR01437">
    <property type="entry name" value="NUOXDRDTASE4"/>
</dbReference>
<evidence type="ECO:0000256" key="1">
    <source>
        <dbReference type="ARBA" id="ARBA00003257"/>
    </source>
</evidence>
<comment type="subcellular location">
    <subcellularLocation>
        <location evidence="2 17">Mitochondrion membrane</location>
        <topology evidence="2 17">Multi-pass membrane protein</topology>
    </subcellularLocation>
</comment>
<evidence type="ECO:0000256" key="17">
    <source>
        <dbReference type="RuleBase" id="RU003297"/>
    </source>
</evidence>
<geneLocation type="mitochondrion" evidence="20"/>
<feature type="transmembrane region" description="Helical" evidence="17">
    <location>
        <begin position="178"/>
        <end position="199"/>
    </location>
</feature>
<evidence type="ECO:0000256" key="14">
    <source>
        <dbReference type="ARBA" id="ARBA00023128"/>
    </source>
</evidence>
<dbReference type="GO" id="GO:0015990">
    <property type="term" value="P:electron transport coupled proton transport"/>
    <property type="evidence" value="ECO:0007669"/>
    <property type="project" value="TreeGrafter"/>
</dbReference>
<evidence type="ECO:0000256" key="11">
    <source>
        <dbReference type="ARBA" id="ARBA00022989"/>
    </source>
</evidence>
<feature type="transmembrane region" description="Helical" evidence="17">
    <location>
        <begin position="268"/>
        <end position="290"/>
    </location>
</feature>
<keyword evidence="6 17" id="KW-0813">Transport</keyword>
<dbReference type="GO" id="GO:0003954">
    <property type="term" value="F:NADH dehydrogenase activity"/>
    <property type="evidence" value="ECO:0007669"/>
    <property type="project" value="TreeGrafter"/>
</dbReference>
<feature type="transmembrane region" description="Helical" evidence="17">
    <location>
        <begin position="417"/>
        <end position="439"/>
    </location>
</feature>
<comment type="catalytic activity">
    <reaction evidence="16 17">
        <text>a ubiquinone + NADH + 5 H(+)(in) = a ubiquinol + NAD(+) + 4 H(+)(out)</text>
        <dbReference type="Rhea" id="RHEA:29091"/>
        <dbReference type="Rhea" id="RHEA-COMP:9565"/>
        <dbReference type="Rhea" id="RHEA-COMP:9566"/>
        <dbReference type="ChEBI" id="CHEBI:15378"/>
        <dbReference type="ChEBI" id="CHEBI:16389"/>
        <dbReference type="ChEBI" id="CHEBI:17976"/>
        <dbReference type="ChEBI" id="CHEBI:57540"/>
        <dbReference type="ChEBI" id="CHEBI:57945"/>
        <dbReference type="EC" id="7.1.1.2"/>
    </reaction>
</comment>
<dbReference type="PANTHER" id="PTHR43507:SF20">
    <property type="entry name" value="NADH-UBIQUINONE OXIDOREDUCTASE CHAIN 4"/>
    <property type="match status" value="1"/>
</dbReference>
<feature type="transmembrane region" description="Helical" evidence="17">
    <location>
        <begin position="211"/>
        <end position="233"/>
    </location>
</feature>
<proteinExistence type="inferred from homology"/>
<dbReference type="Pfam" id="PF00361">
    <property type="entry name" value="Proton_antipo_M"/>
    <property type="match status" value="1"/>
</dbReference>
<evidence type="ECO:0000259" key="18">
    <source>
        <dbReference type="Pfam" id="PF00361"/>
    </source>
</evidence>
<evidence type="ECO:0000256" key="8">
    <source>
        <dbReference type="ARBA" id="ARBA00022692"/>
    </source>
</evidence>
<feature type="transmembrane region" description="Helical" evidence="17">
    <location>
        <begin position="140"/>
        <end position="158"/>
    </location>
</feature>
<evidence type="ECO:0000256" key="7">
    <source>
        <dbReference type="ARBA" id="ARBA00022660"/>
    </source>
</evidence>
<feature type="transmembrane region" description="Helical" evidence="17">
    <location>
        <begin position="106"/>
        <end position="128"/>
    </location>
</feature>